<dbReference type="AlphaFoldDB" id="A0A5A5TC60"/>
<organism evidence="2 3">
    <name type="scientific">Dictyobacter arantiisoli</name>
    <dbReference type="NCBI Taxonomy" id="2014874"/>
    <lineage>
        <taxon>Bacteria</taxon>
        <taxon>Bacillati</taxon>
        <taxon>Chloroflexota</taxon>
        <taxon>Ktedonobacteria</taxon>
        <taxon>Ktedonobacterales</taxon>
        <taxon>Dictyobacteraceae</taxon>
        <taxon>Dictyobacter</taxon>
    </lineage>
</organism>
<dbReference type="Proteomes" id="UP000322530">
    <property type="component" value="Unassembled WGS sequence"/>
</dbReference>
<dbReference type="PANTHER" id="PTHR32305">
    <property type="match status" value="1"/>
</dbReference>
<name>A0A5A5TC60_9CHLR</name>
<dbReference type="InterPro" id="IPR022385">
    <property type="entry name" value="Rhs_assc_core"/>
</dbReference>
<reference evidence="2 3" key="1">
    <citation type="submission" date="2019-01" db="EMBL/GenBank/DDBJ databases">
        <title>Draft genome sequence of Dictyobacter sp. Uno17.</title>
        <authorList>
            <person name="Wang C.M."/>
            <person name="Zheng Y."/>
            <person name="Sakai Y."/>
            <person name="Abe K."/>
            <person name="Yokota A."/>
            <person name="Yabe S."/>
        </authorList>
    </citation>
    <scope>NUCLEOTIDE SEQUENCE [LARGE SCALE GENOMIC DNA]</scope>
    <source>
        <strain evidence="2 3">Uno17</strain>
    </source>
</reference>
<dbReference type="NCBIfam" id="TIGR03696">
    <property type="entry name" value="Rhs_assc_core"/>
    <property type="match status" value="1"/>
</dbReference>
<accession>A0A5A5TC60</accession>
<keyword evidence="1" id="KW-1133">Transmembrane helix</keyword>
<keyword evidence="1" id="KW-0812">Transmembrane</keyword>
<gene>
    <name evidence="2" type="ORF">KDI_21770</name>
</gene>
<dbReference type="EMBL" id="BIXY01000027">
    <property type="protein sequence ID" value="GCF08613.1"/>
    <property type="molecule type" value="Genomic_DNA"/>
</dbReference>
<keyword evidence="1" id="KW-0472">Membrane</keyword>
<dbReference type="PANTHER" id="PTHR32305:SF17">
    <property type="entry name" value="TRNA NUCLEASE WAPA"/>
    <property type="match status" value="1"/>
</dbReference>
<protein>
    <recommendedName>
        <fullName evidence="4">Type IV secretion protein Rhs</fullName>
    </recommendedName>
</protein>
<comment type="caution">
    <text evidence="2">The sequence shown here is derived from an EMBL/GenBank/DDBJ whole genome shotgun (WGS) entry which is preliminary data.</text>
</comment>
<proteinExistence type="predicted"/>
<feature type="transmembrane region" description="Helical" evidence="1">
    <location>
        <begin position="344"/>
        <end position="377"/>
    </location>
</feature>
<dbReference type="InterPro" id="IPR050708">
    <property type="entry name" value="T6SS_VgrG/RHS"/>
</dbReference>
<evidence type="ECO:0000256" key="1">
    <source>
        <dbReference type="SAM" id="Phobius"/>
    </source>
</evidence>
<evidence type="ECO:0008006" key="4">
    <source>
        <dbReference type="Google" id="ProtNLM"/>
    </source>
</evidence>
<sequence length="384" mass="41153">MTLFDQTRTYDAVGNVSTVNTTLPTGTDNQMYCYDELNRTTWAGSTGTAPCGTLTAGTLTAANYQQSYVFDTLNRLTTGPSGSETYGDPNHLNAVTSAPGYTASYDPAGNMTTRNGQPIVYDALSRQTNWQSTATSPTQTATYAYNGEGERVQQVVADSGTTTTTNYIGPNEEVSTTGSTTTTTKYYNAGVASVTNVNGTLSYLVRDFLGSTTIALDNTGNVTATTLYAPYGMTRYSTGTMPTTRSYTSMASDPSGLFYDHARYYDDGVGQFTSADTVQGPNRYGYVAGNPETYTDPTGHLTFAGSHINWARRWPPDWDGWININFNNNDINFLWDFIWSSPGVILGLICSAATVGFGSFLCGLLGVAVGLVGVLVGRNYSGTL</sequence>
<evidence type="ECO:0000313" key="2">
    <source>
        <dbReference type="EMBL" id="GCF08613.1"/>
    </source>
</evidence>
<keyword evidence="3" id="KW-1185">Reference proteome</keyword>
<dbReference type="Gene3D" id="2.180.10.10">
    <property type="entry name" value="RHS repeat-associated core"/>
    <property type="match status" value="1"/>
</dbReference>
<evidence type="ECO:0000313" key="3">
    <source>
        <dbReference type="Proteomes" id="UP000322530"/>
    </source>
</evidence>